<dbReference type="GO" id="GO:0008623">
    <property type="term" value="C:CHRAC"/>
    <property type="evidence" value="ECO:0007669"/>
    <property type="project" value="TreeGrafter"/>
</dbReference>
<gene>
    <name evidence="14" type="ORF">PYX00_010514</name>
</gene>
<evidence type="ECO:0000313" key="14">
    <source>
        <dbReference type="EMBL" id="KAL0268670.1"/>
    </source>
</evidence>
<dbReference type="CDD" id="cd22924">
    <property type="entry name" value="HFD_CHRAC1-like"/>
    <property type="match status" value="1"/>
</dbReference>
<dbReference type="GO" id="GO:0003677">
    <property type="term" value="F:DNA binding"/>
    <property type="evidence" value="ECO:0007669"/>
    <property type="project" value="UniProtKB-KW"/>
</dbReference>
<dbReference type="EMBL" id="JARGDH010000005">
    <property type="protein sequence ID" value="KAL0268670.1"/>
    <property type="molecule type" value="Genomic_DNA"/>
</dbReference>
<dbReference type="GO" id="GO:0006261">
    <property type="term" value="P:DNA-templated DNA replication"/>
    <property type="evidence" value="ECO:0007669"/>
    <property type="project" value="TreeGrafter"/>
</dbReference>
<evidence type="ECO:0000256" key="9">
    <source>
        <dbReference type="ARBA" id="ARBA00059032"/>
    </source>
</evidence>
<keyword evidence="7" id="KW-0238">DNA-binding</keyword>
<keyword evidence="2" id="KW-0597">Phosphoprotein</keyword>
<dbReference type="InterPro" id="IPR003958">
    <property type="entry name" value="CBFA_NFYB_domain"/>
</dbReference>
<keyword evidence="6" id="KW-0175">Coiled coil</keyword>
<evidence type="ECO:0000256" key="8">
    <source>
        <dbReference type="ARBA" id="ARBA00023242"/>
    </source>
</evidence>
<keyword evidence="5" id="KW-0007">Acetylation</keyword>
<evidence type="ECO:0000256" key="3">
    <source>
        <dbReference type="ARBA" id="ARBA00022679"/>
    </source>
</evidence>
<dbReference type="InterPro" id="IPR050568">
    <property type="entry name" value="Transcr_DNA_Rep_Reg"/>
</dbReference>
<protein>
    <recommendedName>
        <fullName evidence="11">Chromatin accessibility complex protein 1</fullName>
    </recommendedName>
    <alternativeName>
        <fullName evidence="12">DNA polymerase epsilon subunit p15</fullName>
    </alternativeName>
</protein>
<evidence type="ECO:0000256" key="12">
    <source>
        <dbReference type="ARBA" id="ARBA00083235"/>
    </source>
</evidence>
<feature type="domain" description="Transcription factor CBF/NF-Y/archaeal histone" evidence="13">
    <location>
        <begin position="13"/>
        <end position="60"/>
    </location>
</feature>
<dbReference type="Pfam" id="PF00808">
    <property type="entry name" value="CBFD_NFYB_HMF"/>
    <property type="match status" value="1"/>
</dbReference>
<evidence type="ECO:0000256" key="5">
    <source>
        <dbReference type="ARBA" id="ARBA00022990"/>
    </source>
</evidence>
<evidence type="ECO:0000256" key="10">
    <source>
        <dbReference type="ARBA" id="ARBA00062516"/>
    </source>
</evidence>
<dbReference type="InterPro" id="IPR009072">
    <property type="entry name" value="Histone-fold"/>
</dbReference>
<dbReference type="GO" id="GO:0046982">
    <property type="term" value="F:protein heterodimerization activity"/>
    <property type="evidence" value="ECO:0007669"/>
    <property type="project" value="InterPro"/>
</dbReference>
<dbReference type="PANTHER" id="PTHR10252:SF54">
    <property type="entry name" value="CHROMATIN ACCESSIBILITY COMPLEX PROTEIN 1"/>
    <property type="match status" value="1"/>
</dbReference>
<evidence type="ECO:0000256" key="2">
    <source>
        <dbReference type="ARBA" id="ARBA00022553"/>
    </source>
</evidence>
<name>A0AAW2HFT5_9NEOP</name>
<dbReference type="AlphaFoldDB" id="A0AAW2HFT5"/>
<keyword evidence="4" id="KW-0548">Nucleotidyltransferase</keyword>
<dbReference type="Gene3D" id="1.10.20.10">
    <property type="entry name" value="Histone, subunit A"/>
    <property type="match status" value="1"/>
</dbReference>
<proteinExistence type="predicted"/>
<keyword evidence="8" id="KW-0539">Nucleus</keyword>
<evidence type="ECO:0000256" key="6">
    <source>
        <dbReference type="ARBA" id="ARBA00023054"/>
    </source>
</evidence>
<organism evidence="14">
    <name type="scientific">Menopon gallinae</name>
    <name type="common">poultry shaft louse</name>
    <dbReference type="NCBI Taxonomy" id="328185"/>
    <lineage>
        <taxon>Eukaryota</taxon>
        <taxon>Metazoa</taxon>
        <taxon>Ecdysozoa</taxon>
        <taxon>Arthropoda</taxon>
        <taxon>Hexapoda</taxon>
        <taxon>Insecta</taxon>
        <taxon>Pterygota</taxon>
        <taxon>Neoptera</taxon>
        <taxon>Paraneoptera</taxon>
        <taxon>Psocodea</taxon>
        <taxon>Troctomorpha</taxon>
        <taxon>Phthiraptera</taxon>
        <taxon>Amblycera</taxon>
        <taxon>Menoponidae</taxon>
        <taxon>Menopon</taxon>
    </lineage>
</organism>
<evidence type="ECO:0000256" key="1">
    <source>
        <dbReference type="ARBA" id="ARBA00004123"/>
    </source>
</evidence>
<accession>A0AAW2HFT5</accession>
<evidence type="ECO:0000256" key="7">
    <source>
        <dbReference type="ARBA" id="ARBA00023125"/>
    </source>
</evidence>
<comment type="subunit">
    <text evidence="10">Heterodimer with POLE3; binds to DNA. Component of the CHRAC ISWI chromatin remodeling complex at least composed of SMARCA5/SNF2H, BAZ1A/ACF1, CHRAC1 and POLE3; the complex preferentially binds DNA through the CHRAC1-POLE3 heterodimer and possesses ATP-dependent nucleosome-remodeling activity. Within the complex, the heterodimer with POLE3 interacts with SMARCA5/SNF2H; the interaction is direct and enhances nucleosome sliding activity by the SMARCA5/SNF2H and BAZ1A/ACF1 interaction. Within the complex, the heterodimer with POLE3 interacts with BAZ1A/ACF1; the interactions are direct.</text>
</comment>
<evidence type="ECO:0000259" key="13">
    <source>
        <dbReference type="Pfam" id="PF00808"/>
    </source>
</evidence>
<dbReference type="FunFam" id="1.10.20.10:FF:000048">
    <property type="entry name" value="Chromatin accessibility complex subunit 1"/>
    <property type="match status" value="1"/>
</dbReference>
<evidence type="ECO:0000256" key="4">
    <source>
        <dbReference type="ARBA" id="ARBA00022695"/>
    </source>
</evidence>
<dbReference type="GO" id="GO:0016779">
    <property type="term" value="F:nucleotidyltransferase activity"/>
    <property type="evidence" value="ECO:0007669"/>
    <property type="project" value="UniProtKB-KW"/>
</dbReference>
<comment type="subcellular location">
    <subcellularLocation>
        <location evidence="1">Nucleus</location>
    </subcellularLocation>
</comment>
<reference evidence="14" key="1">
    <citation type="journal article" date="2024" name="Gigascience">
        <title>Chromosome-level genome of the poultry shaft louse Menopon gallinae provides insight into the host-switching and adaptive evolution of parasitic lice.</title>
        <authorList>
            <person name="Xu Y."/>
            <person name="Ma L."/>
            <person name="Liu S."/>
            <person name="Liang Y."/>
            <person name="Liu Q."/>
            <person name="He Z."/>
            <person name="Tian L."/>
            <person name="Duan Y."/>
            <person name="Cai W."/>
            <person name="Li H."/>
            <person name="Song F."/>
        </authorList>
    </citation>
    <scope>NUCLEOTIDE SEQUENCE</scope>
    <source>
        <strain evidence="14">Cailab_2023a</strain>
    </source>
</reference>
<dbReference type="SUPFAM" id="SSF47113">
    <property type="entry name" value="Histone-fold"/>
    <property type="match status" value="1"/>
</dbReference>
<dbReference type="PANTHER" id="PTHR10252">
    <property type="entry name" value="HISTONE-LIKE TRANSCRIPTION FACTOR CCAAT-RELATED"/>
    <property type="match status" value="1"/>
</dbReference>
<comment type="caution">
    <text evidence="14">The sequence shown here is derived from an EMBL/GenBank/DDBJ whole genome shotgun (WGS) entry which is preliminary data.</text>
</comment>
<evidence type="ECO:0000256" key="11">
    <source>
        <dbReference type="ARBA" id="ARBA00071805"/>
    </source>
</evidence>
<keyword evidence="3" id="KW-0808">Transferase</keyword>
<comment type="function">
    <text evidence="9">Forms a complex with DNA polymerase epsilon subunit POLE3 and binds naked DNA, which is then incorporated into chromatin, aided by the nucleosome remodeling activity of ISWI/SNF2H and ACF1. Does not enhance nucleosome sliding activity of the ACF-5 ISWI chromatin remodeling complex.</text>
</comment>
<dbReference type="GO" id="GO:0006338">
    <property type="term" value="P:chromatin remodeling"/>
    <property type="evidence" value="ECO:0007669"/>
    <property type="project" value="TreeGrafter"/>
</dbReference>
<sequence>MIAMATNTNKHVQLPISRVKTIMKSSPDVENVSSESIHLVAKAAELFIQYLAQKSLMYSDNKSNLQYKDVAIIVDQDQELEFLRGEE</sequence>